<proteinExistence type="predicted"/>
<protein>
    <submittedName>
        <fullName evidence="1">Uncharacterized protein</fullName>
    </submittedName>
</protein>
<reference evidence="1" key="2">
    <citation type="submission" date="2021-04" db="EMBL/GenBank/DDBJ databases">
        <authorList>
            <person name="Gilroy R."/>
        </authorList>
    </citation>
    <scope>NUCLEOTIDE SEQUENCE</scope>
    <source>
        <strain evidence="1">CHK186-1790</strain>
    </source>
</reference>
<evidence type="ECO:0000313" key="1">
    <source>
        <dbReference type="EMBL" id="HJC40250.1"/>
    </source>
</evidence>
<accession>A0A9D2NZN7</accession>
<dbReference type="Proteomes" id="UP000823882">
    <property type="component" value="Unassembled WGS sequence"/>
</dbReference>
<reference evidence="1" key="1">
    <citation type="journal article" date="2021" name="PeerJ">
        <title>Extensive microbial diversity within the chicken gut microbiome revealed by metagenomics and culture.</title>
        <authorList>
            <person name="Gilroy R."/>
            <person name="Ravi A."/>
            <person name="Getino M."/>
            <person name="Pursley I."/>
            <person name="Horton D.L."/>
            <person name="Alikhan N.F."/>
            <person name="Baker D."/>
            <person name="Gharbi K."/>
            <person name="Hall N."/>
            <person name="Watson M."/>
            <person name="Adriaenssens E.M."/>
            <person name="Foster-Nyarko E."/>
            <person name="Jarju S."/>
            <person name="Secka A."/>
            <person name="Antonio M."/>
            <person name="Oren A."/>
            <person name="Chaudhuri R.R."/>
            <person name="La Ragione R."/>
            <person name="Hildebrand F."/>
            <person name="Pallen M.J."/>
        </authorList>
    </citation>
    <scope>NUCLEOTIDE SEQUENCE</scope>
    <source>
        <strain evidence="1">CHK186-1790</strain>
    </source>
</reference>
<gene>
    <name evidence="1" type="ORF">H9701_01675</name>
</gene>
<dbReference type="EMBL" id="DWWJ01000030">
    <property type="protein sequence ID" value="HJC40250.1"/>
    <property type="molecule type" value="Genomic_DNA"/>
</dbReference>
<comment type="caution">
    <text evidence="1">The sequence shown here is derived from an EMBL/GenBank/DDBJ whole genome shotgun (WGS) entry which is preliminary data.</text>
</comment>
<sequence length="155" mass="17628">MFGFSKEEVLAKAIKNACSNKLNTYEHEIQQILRRYQMPPKMSESELSHLTLQARRNYLNAVCDSIWSSFSVSNPNTHARFKLALMSPQMTGLPEEINVDYLNTNGISAGVVFALAFFALTNKQINSPKLFRTMSILSHYQNDLMESVLTKFDKA</sequence>
<evidence type="ECO:0000313" key="2">
    <source>
        <dbReference type="Proteomes" id="UP000823882"/>
    </source>
</evidence>
<name>A0A9D2NZN7_9FIRM</name>
<organism evidence="1 2">
    <name type="scientific">Candidatus Intestinimonas pullistercoris</name>
    <dbReference type="NCBI Taxonomy" id="2838623"/>
    <lineage>
        <taxon>Bacteria</taxon>
        <taxon>Bacillati</taxon>
        <taxon>Bacillota</taxon>
        <taxon>Clostridia</taxon>
        <taxon>Eubacteriales</taxon>
        <taxon>Intestinimonas</taxon>
    </lineage>
</organism>
<dbReference type="AlphaFoldDB" id="A0A9D2NZN7"/>